<dbReference type="EMBL" id="CP018221">
    <property type="protein sequence ID" value="API59571.1"/>
    <property type="molecule type" value="Genomic_DNA"/>
</dbReference>
<evidence type="ECO:0000313" key="4">
    <source>
        <dbReference type="Proteomes" id="UP000182063"/>
    </source>
</evidence>
<dbReference type="Proteomes" id="UP000182063">
    <property type="component" value="Chromosome"/>
</dbReference>
<keyword evidence="4" id="KW-1185">Reference proteome</keyword>
<gene>
    <name evidence="3" type="ORF">BSL82_09800</name>
</gene>
<proteinExistence type="predicted"/>
<feature type="compositionally biased region" description="Pro residues" evidence="1">
    <location>
        <begin position="36"/>
        <end position="55"/>
    </location>
</feature>
<accession>A0A1L3ZVA8</accession>
<feature type="compositionally biased region" description="Acidic residues" evidence="1">
    <location>
        <begin position="70"/>
        <end position="80"/>
    </location>
</feature>
<evidence type="ECO:0000313" key="3">
    <source>
        <dbReference type="EMBL" id="API59571.1"/>
    </source>
</evidence>
<feature type="chain" id="PRO_5012679240" evidence="2">
    <location>
        <begin position="26"/>
        <end position="591"/>
    </location>
</feature>
<reference evidence="4" key="1">
    <citation type="submission" date="2016-11" db="EMBL/GenBank/DDBJ databases">
        <title>Complete Genome Sequence of alachlor-degrading Sphingomonas sp. strain JJ-A5.</title>
        <authorList>
            <person name="Lee H."/>
            <person name="Ka J.-O."/>
        </authorList>
    </citation>
    <scope>NUCLEOTIDE SEQUENCE [LARGE SCALE GENOMIC DNA]</scope>
    <source>
        <strain evidence="4">JJ-A5</strain>
    </source>
</reference>
<dbReference type="OrthoDB" id="7388088at2"/>
<evidence type="ECO:0000256" key="1">
    <source>
        <dbReference type="SAM" id="MobiDB-lite"/>
    </source>
</evidence>
<dbReference type="KEGG" id="sphj:BSL82_09800"/>
<dbReference type="AlphaFoldDB" id="A0A1L3ZVA8"/>
<protein>
    <submittedName>
        <fullName evidence="3">Uncharacterized protein</fullName>
    </submittedName>
</protein>
<organism evidence="3 4">
    <name type="scientific">Tardibacter chloracetimidivorans</name>
    <dbReference type="NCBI Taxonomy" id="1921510"/>
    <lineage>
        <taxon>Bacteria</taxon>
        <taxon>Pseudomonadati</taxon>
        <taxon>Pseudomonadota</taxon>
        <taxon>Alphaproteobacteria</taxon>
        <taxon>Sphingomonadales</taxon>
        <taxon>Sphingomonadaceae</taxon>
        <taxon>Tardibacter</taxon>
    </lineage>
</organism>
<dbReference type="RefSeq" id="WP_072597214.1">
    <property type="nucleotide sequence ID" value="NZ_CP018221.1"/>
</dbReference>
<sequence>MKNWVSRRTLAFAVAAIAAAIPALGQEGPESLLPPGFGPPAPSRPVAPAVPPAPAPAMEGQAEGAPAAESPDEATASEEPESYRLPPPVSRPIDRVGAIGPGTTGFPQDAFGSASGPYLTTLMQRLDTPVASRWVAIVLRRALLSSVPTAPGSRPADWVAERALLLVRLGDVHGARMLVQAVPLDRYTPRLYAVAAQVALANADIGGLCPIADVGESLSRDALWPMARAMCAGLSGDTSLAAALTDRARQRKALGNVDLLLVERIAAAGTGSQRNANVDWTEANRLNIFRYGLATASGVNIPARLLRTAGPQVQAWRASAPALSLEQRIASARAGAALGMVSSADLVDLYSALAEEIDPFEIADTPAGKLRRAYVEQDADKRLNALGALWTGDMRSRDGYTSRILTARAAARIEPDEDLVDQAGALIGSMLSAGLDRQAARWWPVLQGASDSDATEGWALLSIGAPSAIPVSESRIRGWAQRDESARGRHRTALLVAALAGLGRLEGSVVDELGAEYGANLSASSRYLRQLDSAAAAGRGGEVALLAAIGMQTARWNGVPPQHLFHIVAALRRVGREPEARMIAVEALMRS</sequence>
<evidence type="ECO:0000256" key="2">
    <source>
        <dbReference type="SAM" id="SignalP"/>
    </source>
</evidence>
<name>A0A1L3ZVA8_9SPHN</name>
<feature type="signal peptide" evidence="2">
    <location>
        <begin position="1"/>
        <end position="25"/>
    </location>
</feature>
<keyword evidence="2" id="KW-0732">Signal</keyword>
<feature type="region of interest" description="Disordered" evidence="1">
    <location>
        <begin position="26"/>
        <end position="91"/>
    </location>
</feature>
<dbReference type="STRING" id="1921510.BSL82_09800"/>